<dbReference type="Pfam" id="PF14064">
    <property type="entry name" value="HmuY"/>
    <property type="match status" value="1"/>
</dbReference>
<proteinExistence type="predicted"/>
<gene>
    <name evidence="1" type="ORF">D3H65_25810</name>
</gene>
<dbReference type="EMBL" id="CP032157">
    <property type="protein sequence ID" value="AXY77189.1"/>
    <property type="molecule type" value="Genomic_DNA"/>
</dbReference>
<name>A0A3B7MVD3_9BACT</name>
<dbReference type="KEGG" id="pseg:D3H65_25810"/>
<dbReference type="PROSITE" id="PS51257">
    <property type="entry name" value="PROKAR_LIPOPROTEIN"/>
    <property type="match status" value="1"/>
</dbReference>
<sequence>MSITIKLSKRLLCAGFILVLASCDKDDKITIPPPSDGKTETLNGGPGGANAANSVFLDLSTDKQDSVNRTTWDLGFYSGTDFRVIINNTTAATAKAINKTDFAQVNLADTAGFADALALGQGAGTFAIIDDVEGDLTKTVIPAVSATDADNKIYILKPSNGMVAAARDWYKIRITRNGSNYKLQYAKLSETIIKTIDVVKDAAYNFKYVSLAANGPVTVEPAKANWDIQWTLTTYKASPTIPYTYSDYVYINYLAGVQAAEVLTTTSSFDAYAETTIASTAFSSSKVVIGGNWRNTQAPIGVKTDRFYVIKDAAGNVYKLRFISFHASDGGVRGYPKIEYKLVKKA</sequence>
<dbReference type="InterPro" id="IPR025921">
    <property type="entry name" value="HmuY"/>
</dbReference>
<dbReference type="CDD" id="cd12105">
    <property type="entry name" value="HmuY"/>
    <property type="match status" value="1"/>
</dbReference>
<dbReference type="AlphaFoldDB" id="A0A3B7MVD3"/>
<evidence type="ECO:0008006" key="3">
    <source>
        <dbReference type="Google" id="ProtNLM"/>
    </source>
</evidence>
<evidence type="ECO:0000313" key="1">
    <source>
        <dbReference type="EMBL" id="AXY77189.1"/>
    </source>
</evidence>
<reference evidence="1 2" key="1">
    <citation type="submission" date="2018-09" db="EMBL/GenBank/DDBJ databases">
        <title>Genome sequencing of strain 6GH32-13.</title>
        <authorList>
            <person name="Weon H.-Y."/>
            <person name="Heo J."/>
            <person name="Kwon S.-W."/>
        </authorList>
    </citation>
    <scope>NUCLEOTIDE SEQUENCE [LARGE SCALE GENOMIC DNA]</scope>
    <source>
        <strain evidence="1 2">5GH32-13</strain>
    </source>
</reference>
<dbReference type="RefSeq" id="WP_119053065.1">
    <property type="nucleotide sequence ID" value="NZ_CP032157.1"/>
</dbReference>
<evidence type="ECO:0000313" key="2">
    <source>
        <dbReference type="Proteomes" id="UP000263900"/>
    </source>
</evidence>
<dbReference type="Proteomes" id="UP000263900">
    <property type="component" value="Chromosome"/>
</dbReference>
<keyword evidence="2" id="KW-1185">Reference proteome</keyword>
<protein>
    <recommendedName>
        <fullName evidence="3">HmuY protein</fullName>
    </recommendedName>
</protein>
<organism evidence="1 2">
    <name type="scientific">Paraflavitalea soli</name>
    <dbReference type="NCBI Taxonomy" id="2315862"/>
    <lineage>
        <taxon>Bacteria</taxon>
        <taxon>Pseudomonadati</taxon>
        <taxon>Bacteroidota</taxon>
        <taxon>Chitinophagia</taxon>
        <taxon>Chitinophagales</taxon>
        <taxon>Chitinophagaceae</taxon>
        <taxon>Paraflavitalea</taxon>
    </lineage>
</organism>
<dbReference type="OrthoDB" id="1091850at2"/>
<accession>A0A3B7MVD3</accession>